<gene>
    <name evidence="2" type="ORF">F0A16_00215</name>
</gene>
<proteinExistence type="predicted"/>
<dbReference type="EMBL" id="VTPX01000001">
    <property type="protein sequence ID" value="KAA0020276.1"/>
    <property type="molecule type" value="Genomic_DNA"/>
</dbReference>
<organism evidence="2 3">
    <name type="scientific">Salinicola corii</name>
    <dbReference type="NCBI Taxonomy" id="2606937"/>
    <lineage>
        <taxon>Bacteria</taxon>
        <taxon>Pseudomonadati</taxon>
        <taxon>Pseudomonadota</taxon>
        <taxon>Gammaproteobacteria</taxon>
        <taxon>Oceanospirillales</taxon>
        <taxon>Halomonadaceae</taxon>
        <taxon>Salinicola</taxon>
    </lineage>
</organism>
<keyword evidence="3" id="KW-1185">Reference proteome</keyword>
<dbReference type="Gene3D" id="3.10.450.50">
    <property type="match status" value="1"/>
</dbReference>
<dbReference type="InterPro" id="IPR037401">
    <property type="entry name" value="SnoaL-like"/>
</dbReference>
<evidence type="ECO:0000313" key="2">
    <source>
        <dbReference type="EMBL" id="KAA0020276.1"/>
    </source>
</evidence>
<dbReference type="Pfam" id="PF12680">
    <property type="entry name" value="SnoaL_2"/>
    <property type="match status" value="1"/>
</dbReference>
<evidence type="ECO:0000313" key="3">
    <source>
        <dbReference type="Proteomes" id="UP000466024"/>
    </source>
</evidence>
<reference evidence="2 3" key="1">
    <citation type="submission" date="2019-08" db="EMBL/GenBank/DDBJ databases">
        <title>Bioinformatics analysis of the strain L3 and L5.</title>
        <authorList>
            <person name="Li X."/>
        </authorList>
    </citation>
    <scope>NUCLEOTIDE SEQUENCE [LARGE SCALE GENOMIC DNA]</scope>
    <source>
        <strain evidence="2 3">L3</strain>
    </source>
</reference>
<protein>
    <submittedName>
        <fullName evidence="2">Nuclear transport factor 2 family protein</fullName>
    </submittedName>
</protein>
<dbReference type="InterPro" id="IPR032710">
    <property type="entry name" value="NTF2-like_dom_sf"/>
</dbReference>
<name>A0A640WI00_9GAMM</name>
<dbReference type="PANTHER" id="PTHR41252">
    <property type="entry name" value="BLR2505 PROTEIN"/>
    <property type="match status" value="1"/>
</dbReference>
<comment type="caution">
    <text evidence="2">The sequence shown here is derived from an EMBL/GenBank/DDBJ whole genome shotgun (WGS) entry which is preliminary data.</text>
</comment>
<evidence type="ECO:0000259" key="1">
    <source>
        <dbReference type="Pfam" id="PF12680"/>
    </source>
</evidence>
<dbReference type="PANTHER" id="PTHR41252:SF1">
    <property type="entry name" value="BLR2505 PROTEIN"/>
    <property type="match status" value="1"/>
</dbReference>
<dbReference type="Proteomes" id="UP000466024">
    <property type="component" value="Unassembled WGS sequence"/>
</dbReference>
<feature type="domain" description="SnoaL-like" evidence="1">
    <location>
        <begin position="52"/>
        <end position="156"/>
    </location>
</feature>
<accession>A0A640WI00</accession>
<dbReference type="AlphaFoldDB" id="A0A640WI00"/>
<dbReference type="SUPFAM" id="SSF54427">
    <property type="entry name" value="NTF2-like"/>
    <property type="match status" value="1"/>
</dbReference>
<sequence>MALTIRNGRSILILERSVQNIPARPSRTPVQSKERIVPYSEQETANLTVVQEALAAATSDFTKFFEAIFATDVEWTIAGHGPVARTYNGLEDLFTNAEAALFSRFAEPLRITVRGVWADGDKVFAQIDSATTAKDGKPYANGYMYIMSMEDGKVVSGIEWLDLTAYYEILDRVDP</sequence>